<dbReference type="RefSeq" id="WP_159803961.1">
    <property type="nucleotide sequence ID" value="NZ_BLJE01000001.1"/>
</dbReference>
<dbReference type="Pfam" id="PF02952">
    <property type="entry name" value="Fucose_iso_C"/>
    <property type="match status" value="1"/>
</dbReference>
<dbReference type="SUPFAM" id="SSF53743">
    <property type="entry name" value="FucI/AraA N-terminal and middle domains"/>
    <property type="match status" value="1"/>
</dbReference>
<dbReference type="EMBL" id="BLJE01000001">
    <property type="protein sequence ID" value="GFE62968.1"/>
    <property type="molecule type" value="Genomic_DNA"/>
</dbReference>
<name>A0A6N6JC72_9RHOB</name>
<keyword evidence="1 4" id="KW-0413">Isomerase</keyword>
<dbReference type="InterPro" id="IPR015888">
    <property type="entry name" value="Fuc_isomerase_C"/>
</dbReference>
<protein>
    <submittedName>
        <fullName evidence="4">Fucose isomerase</fullName>
    </submittedName>
</protein>
<dbReference type="Proteomes" id="UP000436822">
    <property type="component" value="Unassembled WGS sequence"/>
</dbReference>
<dbReference type="InterPro" id="IPR009015">
    <property type="entry name" value="Fucose_isomerase_N/cen_sf"/>
</dbReference>
<evidence type="ECO:0000256" key="1">
    <source>
        <dbReference type="ARBA" id="ARBA00023235"/>
    </source>
</evidence>
<proteinExistence type="predicted"/>
<dbReference type="AlphaFoldDB" id="A0A6N6JC72"/>
<evidence type="ECO:0000259" key="3">
    <source>
        <dbReference type="Pfam" id="PF02952"/>
    </source>
</evidence>
<dbReference type="GO" id="GO:0006004">
    <property type="term" value="P:fucose metabolic process"/>
    <property type="evidence" value="ECO:0007669"/>
    <property type="project" value="InterPro"/>
</dbReference>
<accession>A0A6N6JC72</accession>
<keyword evidence="2" id="KW-0119">Carbohydrate metabolism</keyword>
<comment type="caution">
    <text evidence="4">The sequence shown here is derived from an EMBL/GenBank/DDBJ whole genome shotgun (WGS) entry which is preliminary data.</text>
</comment>
<dbReference type="PANTHER" id="PTHR36120">
    <property type="entry name" value="FUCOSE ISOMERASE"/>
    <property type="match status" value="1"/>
</dbReference>
<gene>
    <name evidence="4" type="ORF">KIN_00420</name>
</gene>
<dbReference type="PANTHER" id="PTHR36120:SF1">
    <property type="entry name" value="L-FUCOSE ISOMERASE C-TERMINAL DOMAIN-CONTAINING PROTEIN"/>
    <property type="match status" value="1"/>
</dbReference>
<sequence length="448" mass="47646">MKIGLLPLARPTFDVAYAEEKLAGMLAVLDATGHEIVGPRSLLMEASLDALNAVGEADLVLILQVTFTDAAFIVEASKLNRPLAIWAVPEPRLGGRLRLNAFCGLNLASHALAANGIAFNWLYGDPEDVDLTSLLDGSRGVRRIEGSVPNVSPSPMPAEGLRIARIGEHPIGFDTCAYDKSALKALTGAEIDELALDDMFAAARALPEDAVAPYMEKAAALPNLKHMDAGELNRSLRLAGALDQLKTDGKYDAFAIRCWPETFTEYGGAVCGPVSMMGEARVPCACEADVYGAVTQAMLQEIADAPVFLADLVDMDVADDTGVVWHCGQAPVSMTDDTPMATVHTNRRQALLYEFTLKPGRVTFFRLSQAGGTPKIIIATGEMLARDMAFTGTSGVVRFDHGAAGVLRDVMNSGLEHHMALAYGDHADALRSVAAGMNLPLIELGVGQ</sequence>
<evidence type="ECO:0000313" key="4">
    <source>
        <dbReference type="EMBL" id="GFE62968.1"/>
    </source>
</evidence>
<feature type="domain" description="L-fucose isomerase C-terminal" evidence="3">
    <location>
        <begin position="354"/>
        <end position="442"/>
    </location>
</feature>
<organism evidence="4 5">
    <name type="scientific">Litoreibacter roseus</name>
    <dbReference type="NCBI Taxonomy" id="2601869"/>
    <lineage>
        <taxon>Bacteria</taxon>
        <taxon>Pseudomonadati</taxon>
        <taxon>Pseudomonadota</taxon>
        <taxon>Alphaproteobacteria</taxon>
        <taxon>Rhodobacterales</taxon>
        <taxon>Roseobacteraceae</taxon>
        <taxon>Litoreibacter</taxon>
    </lineage>
</organism>
<evidence type="ECO:0000256" key="2">
    <source>
        <dbReference type="ARBA" id="ARBA00023277"/>
    </source>
</evidence>
<dbReference type="GO" id="GO:0008736">
    <property type="term" value="F:L-fucose isomerase activity"/>
    <property type="evidence" value="ECO:0007669"/>
    <property type="project" value="InterPro"/>
</dbReference>
<keyword evidence="5" id="KW-1185">Reference proteome</keyword>
<evidence type="ECO:0000313" key="5">
    <source>
        <dbReference type="Proteomes" id="UP000436822"/>
    </source>
</evidence>
<reference evidence="4 5" key="1">
    <citation type="submission" date="2019-12" db="EMBL/GenBank/DDBJ databases">
        <title>Litoreibacter badius sp. nov., a novel bacteriochlorophyll a-containing bacterium in the genus Litoreibacter.</title>
        <authorList>
            <person name="Kanamuro M."/>
            <person name="Takabe Y."/>
            <person name="Mori K."/>
            <person name="Takaichi S."/>
            <person name="Hanada S."/>
        </authorList>
    </citation>
    <scope>NUCLEOTIDE SEQUENCE [LARGE SCALE GENOMIC DNA]</scope>
    <source>
        <strain evidence="4 5">K6</strain>
    </source>
</reference>
<dbReference type="OrthoDB" id="5838738at2"/>
<dbReference type="GO" id="GO:0005737">
    <property type="term" value="C:cytoplasm"/>
    <property type="evidence" value="ECO:0007669"/>
    <property type="project" value="InterPro"/>
</dbReference>